<dbReference type="InterPro" id="IPR029063">
    <property type="entry name" value="SAM-dependent_MTases_sf"/>
</dbReference>
<keyword evidence="1" id="KW-0694">RNA-binding</keyword>
<dbReference type="GO" id="GO:0032259">
    <property type="term" value="P:methylation"/>
    <property type="evidence" value="ECO:0007669"/>
    <property type="project" value="InterPro"/>
</dbReference>
<evidence type="ECO:0000313" key="4">
    <source>
        <dbReference type="EMBL" id="CAB4680131.1"/>
    </source>
</evidence>
<dbReference type="AlphaFoldDB" id="A0A6J6N0H1"/>
<dbReference type="InterPro" id="IPR047048">
    <property type="entry name" value="TlyA"/>
</dbReference>
<dbReference type="CDD" id="cd00165">
    <property type="entry name" value="S4"/>
    <property type="match status" value="1"/>
</dbReference>
<dbReference type="PIRSF" id="PIRSF005578">
    <property type="entry name" value="TlyA"/>
    <property type="match status" value="1"/>
</dbReference>
<dbReference type="SMART" id="SM00363">
    <property type="entry name" value="S4"/>
    <property type="match status" value="1"/>
</dbReference>
<dbReference type="InterPro" id="IPR036986">
    <property type="entry name" value="S4_RNA-bd_sf"/>
</dbReference>
<organism evidence="4">
    <name type="scientific">freshwater metagenome</name>
    <dbReference type="NCBI Taxonomy" id="449393"/>
    <lineage>
        <taxon>unclassified sequences</taxon>
        <taxon>metagenomes</taxon>
        <taxon>ecological metagenomes</taxon>
    </lineage>
</organism>
<dbReference type="PROSITE" id="PS50889">
    <property type="entry name" value="S4"/>
    <property type="match status" value="1"/>
</dbReference>
<dbReference type="InterPro" id="IPR004538">
    <property type="entry name" value="Hemolysin_A/TlyA"/>
</dbReference>
<dbReference type="PANTHER" id="PTHR32319">
    <property type="entry name" value="BACTERIAL HEMOLYSIN-LIKE PROTEIN"/>
    <property type="match status" value="1"/>
</dbReference>
<name>A0A6J6N0H1_9ZZZZ</name>
<dbReference type="SUPFAM" id="SSF53335">
    <property type="entry name" value="S-adenosyl-L-methionine-dependent methyltransferases"/>
    <property type="match status" value="1"/>
</dbReference>
<dbReference type="Pfam" id="PF01728">
    <property type="entry name" value="FtsJ"/>
    <property type="match status" value="1"/>
</dbReference>
<evidence type="ECO:0000259" key="3">
    <source>
        <dbReference type="SMART" id="SM00363"/>
    </source>
</evidence>
<dbReference type="GO" id="GO:0008168">
    <property type="term" value="F:methyltransferase activity"/>
    <property type="evidence" value="ECO:0007669"/>
    <property type="project" value="InterPro"/>
</dbReference>
<accession>A0A6J6N0H1</accession>
<dbReference type="EMBL" id="CAEZXL010000018">
    <property type="protein sequence ID" value="CAB4680131.1"/>
    <property type="molecule type" value="Genomic_DNA"/>
</dbReference>
<dbReference type="Gene3D" id="3.10.290.10">
    <property type="entry name" value="RNA-binding S4 domain"/>
    <property type="match status" value="1"/>
</dbReference>
<dbReference type="Gene3D" id="3.40.50.150">
    <property type="entry name" value="Vaccinia Virus protein VP39"/>
    <property type="match status" value="1"/>
</dbReference>
<feature type="domain" description="RNA-binding S4" evidence="3">
    <location>
        <begin position="6"/>
        <end position="70"/>
    </location>
</feature>
<dbReference type="PANTHER" id="PTHR32319:SF0">
    <property type="entry name" value="BACTERIAL HEMOLYSIN-LIKE PROTEIN"/>
    <property type="match status" value="1"/>
</dbReference>
<dbReference type="GO" id="GO:0003723">
    <property type="term" value="F:RNA binding"/>
    <property type="evidence" value="ECO:0007669"/>
    <property type="project" value="UniProtKB-KW"/>
</dbReference>
<proteinExistence type="inferred from homology"/>
<comment type="similarity">
    <text evidence="2">Belongs to the TlyA family.</text>
</comment>
<protein>
    <submittedName>
        <fullName evidence="4">Unannotated protein</fullName>
    </submittedName>
</protein>
<dbReference type="InterPro" id="IPR002942">
    <property type="entry name" value="S4_RNA-bd"/>
</dbReference>
<dbReference type="Pfam" id="PF01479">
    <property type="entry name" value="S4"/>
    <property type="match status" value="1"/>
</dbReference>
<dbReference type="InterPro" id="IPR002877">
    <property type="entry name" value="RNA_MeTrfase_FtsJ_dom"/>
</dbReference>
<evidence type="ECO:0000256" key="1">
    <source>
        <dbReference type="ARBA" id="ARBA00022884"/>
    </source>
</evidence>
<dbReference type="SUPFAM" id="SSF55174">
    <property type="entry name" value="Alpha-L RNA-binding motif"/>
    <property type="match status" value="1"/>
</dbReference>
<gene>
    <name evidence="4" type="ORF">UFOPK2373_00190</name>
</gene>
<reference evidence="4" key="1">
    <citation type="submission" date="2020-05" db="EMBL/GenBank/DDBJ databases">
        <authorList>
            <person name="Chiriac C."/>
            <person name="Salcher M."/>
            <person name="Ghai R."/>
            <person name="Kavagutti S V."/>
        </authorList>
    </citation>
    <scope>NUCLEOTIDE SEQUENCE</scope>
</reference>
<dbReference type="NCBIfam" id="TIGR00478">
    <property type="entry name" value="tly"/>
    <property type="match status" value="1"/>
</dbReference>
<evidence type="ECO:0000256" key="2">
    <source>
        <dbReference type="ARBA" id="ARBA00029460"/>
    </source>
</evidence>
<sequence>MDENSTRLDIALVDRGLARSRNQASTLIESGRVFIDGREARKSSQPVPAKAELVVLEAIDYVSRAGHKLAAALEEFVEIEVVGKICLDVGASTGGFTDVLLRYGASQVIALDVGHSQLAEPLLDNRLVINIENFNARDLTPENLQKVVGSKLTQKITENTISLVVADLSFISLTLVLAQMKLVAPHANFVLLIKPQFEVGKKSLDASGIVNDHRLRAGAIRQVMDEAKKVGLNIHGLIKSPLPGTHGNVEYLIWLNSVETDHSLDWSGRIDELAKERA</sequence>